<dbReference type="Proteomes" id="UP001431783">
    <property type="component" value="Unassembled WGS sequence"/>
</dbReference>
<protein>
    <recommendedName>
        <fullName evidence="4">G domain-containing protein</fullName>
    </recommendedName>
</protein>
<reference evidence="2 3" key="1">
    <citation type="submission" date="2023-03" db="EMBL/GenBank/DDBJ databases">
        <title>Genome insight into feeding habits of ladybird beetles.</title>
        <authorList>
            <person name="Li H.-S."/>
            <person name="Huang Y.-H."/>
            <person name="Pang H."/>
        </authorList>
    </citation>
    <scope>NUCLEOTIDE SEQUENCE [LARGE SCALE GENOMIC DNA]</scope>
    <source>
        <strain evidence="2">SYSU_2023b</strain>
        <tissue evidence="2">Whole body</tissue>
    </source>
</reference>
<sequence length="2050" mass="235469">MNDSLKKTYVDGIYGNQNIKFLFELLKQGEQKIILRDKYKDIVLILGNTGCGKSTFAQWVTGNVALKAKEITEGTGEFIIEDDGNRISNSTVQSKTIFPELIVDANTNTAYYDCPGFSDTRSSSNDISTTFFIKKVLDHAKSIKMIFVVNHNSLRKGIDRRDFMDLLRHITHLINDIDKFKYSIALVATKVDNQYIKKGKHFVLVDDNKVVSSITDFLLEVKYDLKSRSKVEDISQKEKKFLEDATKLIDAILSKNEQTSSKIGIFRRPEESGPLNEISILRTERENIVNIINKTLQFTSVSTDDFGYTISDNSRNDINTFKDEINDSIWASLRQVVVILDKYYHELVKDIRSKIKPISSIRFGISNLTEAELYARKITKNHNFVLDILKEFEGLEDPVELSKKVDSLLSATKVSVPRDIVTNIESKGRYFMFLQKFSSEKLGTRPWKDLFKSFPVYLNESQKIIEDDVNHITVDITRQIRAHFNLIGGAIRDHYFKKTKLLDIKILPSILSHDYGLLFDIKEKIPKQDTTVKLLETIINEAEKLHIYLPRKSIEEVARLGQYFEYLHILSNQKLRMDGFGAFRAFDDTTKYIYDSKKWYTFLNDLYIKFSTYSIQKDRRRYNVANIEDFGKDDKESGLFIDEKNYRQFLLKLNQFQIKEIANISNIEVSISRLEELNHVLNLTIKHKTILSCSESTVSIRGAYISVNDILHNFTEYHDGSCSQFMDKLKSNNYISFHLFALNSIFIDTDVEGLYATTKIISPRWEIIGKRKLVFEGLKGNSPIESKQYGSGLITINLNTAKSKAKNGTYPGGRADDGKPGRAGWPGPTFFGIGSNFINGANLKIINKGGDGERGEDGGDGYVGKNGRTFDESMINFDCEPVCPTISGFQCQQMHYYRQAAQYNTYGAIGSYKPEILLCTYKILGHSGEKGGDGGNGGIGGKGGPPGRTILFELGSKSGVMKEFHNGHEGECGEGGKGGTGGYDADDIILHFRTNRWTKEFISHSDQKLSGKSGRDCANAKNIEFPNPAMEFEINEVIQEYKRFSRQNMKDRYKQASLLAFYKELQSDNNVRNTYSVLDLVNEFQELEEEYFQLNKFLDPIPIYQSLLDMIIEYSRKIKIMEKSTTIKNENKKVLAHLYAVILSKIYNLKENRQFDLIIDINKYLDLLKIDIENFRNTQKVNNKLDCITRIKLNYKISIDRKLEESKKLIEDHVLPEMNEVSKQIDEEIDRLIQQTIELEEKTAERTIELIKKKQQLKKALQLRGFFSGLKLIGQMLSFLGPIGAIAGTVMGSTTALSESLLLGDNADTTRTLELPESVKSASRMIKDQISVYKENKINNLDTMIGDILLETEKYPKVLGDTTSKLLEIRNRAKQTDQKILNRTVEQLKDELKRELKKKASILKASYDKKSKKALAVIEKFGRAVETINVGIEIYNKYKHDESKLKAINEAIRESKNNFQKLKQFEENIYNTITPMLQNMEENLKQISNSLVIKSRVSLDVTKWQVQSSLKDIKLMMKKIVQGFQAVEDNLPRCLEKLEETMTTLIIIYDRIQNYKEQQNLANFIADINSPVAININITNDKLITAVNRLEMSLRSNIILQQYKIALNAFEQFVFPLSHFYLEEFVHPADLISTKDIDNLITQAINQIEKMKSKIDLYEISVKKYDRYIHISEFNSKYTSTKPFYIWKNSRFKQSISELLSGQEIILKADIKHSASDKDAIKFNSISFNFKTHNDTTQRELNNILKAFKISATHFGNSYYRFNHSVYLITSSSQDIEYSFEKNPEGHPVDKNIVYDKIQKGDLTLSPYALWKIRLINATDNILYDRLKSYENKIDLELVGTGSYLDRQAKNLNLNMNDYYKPDDTCNNFEDILKPDISTWEDSSANGRYIRSNVILKRNNEEYQSTSAANTVTGFLPINNVCHFFTKNISKFTKLCVKQFNSWLFHNTEESSAEKITYPFVYNDSIVNDFNFVETNYSSSRIEREFKSFASKFIGSEHQVDSINTYELFDVQSNLLLLNLVLHKKNNTQFKTWNKVSVNNAHNLVYNAYA</sequence>
<gene>
    <name evidence="2" type="ORF">WA026_013586</name>
</gene>
<name>A0AAW1VG52_9CUCU</name>
<keyword evidence="3" id="KW-1185">Reference proteome</keyword>
<proteinExistence type="predicted"/>
<feature type="coiled-coil region" evidence="1">
    <location>
        <begin position="1371"/>
        <end position="1405"/>
    </location>
</feature>
<keyword evidence="1" id="KW-0175">Coiled coil</keyword>
<dbReference type="InterPro" id="IPR027417">
    <property type="entry name" value="P-loop_NTPase"/>
</dbReference>
<dbReference type="SUPFAM" id="SSF52540">
    <property type="entry name" value="P-loop containing nucleoside triphosphate hydrolases"/>
    <property type="match status" value="1"/>
</dbReference>
<evidence type="ECO:0008006" key="4">
    <source>
        <dbReference type="Google" id="ProtNLM"/>
    </source>
</evidence>
<evidence type="ECO:0000256" key="1">
    <source>
        <dbReference type="SAM" id="Coils"/>
    </source>
</evidence>
<organism evidence="2 3">
    <name type="scientific">Henosepilachna vigintioctopunctata</name>
    <dbReference type="NCBI Taxonomy" id="420089"/>
    <lineage>
        <taxon>Eukaryota</taxon>
        <taxon>Metazoa</taxon>
        <taxon>Ecdysozoa</taxon>
        <taxon>Arthropoda</taxon>
        <taxon>Hexapoda</taxon>
        <taxon>Insecta</taxon>
        <taxon>Pterygota</taxon>
        <taxon>Neoptera</taxon>
        <taxon>Endopterygota</taxon>
        <taxon>Coleoptera</taxon>
        <taxon>Polyphaga</taxon>
        <taxon>Cucujiformia</taxon>
        <taxon>Coccinelloidea</taxon>
        <taxon>Coccinellidae</taxon>
        <taxon>Epilachninae</taxon>
        <taxon>Epilachnini</taxon>
        <taxon>Henosepilachna</taxon>
    </lineage>
</organism>
<dbReference type="Gene3D" id="3.40.50.300">
    <property type="entry name" value="P-loop containing nucleotide triphosphate hydrolases"/>
    <property type="match status" value="1"/>
</dbReference>
<feature type="coiled-coil region" evidence="1">
    <location>
        <begin position="1438"/>
        <end position="1468"/>
    </location>
</feature>
<evidence type="ECO:0000313" key="2">
    <source>
        <dbReference type="EMBL" id="KAK9891275.1"/>
    </source>
</evidence>
<evidence type="ECO:0000313" key="3">
    <source>
        <dbReference type="Proteomes" id="UP001431783"/>
    </source>
</evidence>
<accession>A0AAW1VG52</accession>
<comment type="caution">
    <text evidence="2">The sequence shown here is derived from an EMBL/GenBank/DDBJ whole genome shotgun (WGS) entry which is preliminary data.</text>
</comment>
<dbReference type="EMBL" id="JARQZJ010000127">
    <property type="protein sequence ID" value="KAK9891275.1"/>
    <property type="molecule type" value="Genomic_DNA"/>
</dbReference>